<sequence length="143" mass="16279">MVAVDARGDNKKRVGEVAMERQLRIMVLDTSVTSRKILEVIISREGHRVACFGDPLEALRFLRRHGPADLLFLGMDLPRMDGFGVLKYLRGEPRFRSMVPIALLSSRDGILRRVRARLLGAQRVVRKPLVQMRIVSLVSAYQR</sequence>
<dbReference type="AlphaFoldDB" id="D6TIA6"/>
<accession>D6TIA6</accession>
<dbReference type="InParanoid" id="D6TIA6"/>
<dbReference type="GO" id="GO:0000160">
    <property type="term" value="P:phosphorelay signal transduction system"/>
    <property type="evidence" value="ECO:0007669"/>
    <property type="project" value="InterPro"/>
</dbReference>
<comment type="caution">
    <text evidence="2">Lacks conserved residue(s) required for the propagation of feature annotation.</text>
</comment>
<evidence type="ECO:0000259" key="3">
    <source>
        <dbReference type="PROSITE" id="PS50110"/>
    </source>
</evidence>
<dbReference type="OrthoDB" id="9801602at2"/>
<dbReference type="SUPFAM" id="SSF52172">
    <property type="entry name" value="CheY-like"/>
    <property type="match status" value="1"/>
</dbReference>
<feature type="domain" description="Response regulatory" evidence="3">
    <location>
        <begin position="24"/>
        <end position="142"/>
    </location>
</feature>
<gene>
    <name evidence="4" type="ORF">Krac_10704</name>
</gene>
<dbReference type="InterPro" id="IPR011006">
    <property type="entry name" value="CheY-like_superfamily"/>
</dbReference>
<evidence type="ECO:0000313" key="4">
    <source>
        <dbReference type="EMBL" id="EFH89163.1"/>
    </source>
</evidence>
<name>D6TIA6_KTERA</name>
<evidence type="ECO:0000313" key="5">
    <source>
        <dbReference type="Proteomes" id="UP000004508"/>
    </source>
</evidence>
<dbReference type="CDD" id="cd00156">
    <property type="entry name" value="REC"/>
    <property type="match status" value="1"/>
</dbReference>
<dbReference type="InterPro" id="IPR001789">
    <property type="entry name" value="Sig_transdc_resp-reg_receiver"/>
</dbReference>
<dbReference type="Gene3D" id="3.40.50.2300">
    <property type="match status" value="1"/>
</dbReference>
<dbReference type="STRING" id="485913.Krac_10704"/>
<organism evidence="4 5">
    <name type="scientific">Ktedonobacter racemifer DSM 44963</name>
    <dbReference type="NCBI Taxonomy" id="485913"/>
    <lineage>
        <taxon>Bacteria</taxon>
        <taxon>Bacillati</taxon>
        <taxon>Chloroflexota</taxon>
        <taxon>Ktedonobacteria</taxon>
        <taxon>Ktedonobacterales</taxon>
        <taxon>Ktedonobacteraceae</taxon>
        <taxon>Ktedonobacter</taxon>
    </lineage>
</organism>
<dbReference type="PROSITE" id="PS50110">
    <property type="entry name" value="RESPONSE_REGULATORY"/>
    <property type="match status" value="1"/>
</dbReference>
<dbReference type="SMART" id="SM00448">
    <property type="entry name" value="REC"/>
    <property type="match status" value="1"/>
</dbReference>
<dbReference type="InterPro" id="IPR050595">
    <property type="entry name" value="Bact_response_regulator"/>
</dbReference>
<proteinExistence type="predicted"/>
<dbReference type="Proteomes" id="UP000004508">
    <property type="component" value="Unassembled WGS sequence"/>
</dbReference>
<keyword evidence="5" id="KW-1185">Reference proteome</keyword>
<evidence type="ECO:0000256" key="2">
    <source>
        <dbReference type="PROSITE-ProRule" id="PRU00169"/>
    </source>
</evidence>
<dbReference type="PANTHER" id="PTHR44591:SF3">
    <property type="entry name" value="RESPONSE REGULATORY DOMAIN-CONTAINING PROTEIN"/>
    <property type="match status" value="1"/>
</dbReference>
<protein>
    <submittedName>
        <fullName evidence="4">Response regulator receiver protein</fullName>
    </submittedName>
</protein>
<dbReference type="EMBL" id="ADVG01000001">
    <property type="protein sequence ID" value="EFH89163.1"/>
    <property type="molecule type" value="Genomic_DNA"/>
</dbReference>
<dbReference type="eggNOG" id="COG0745">
    <property type="taxonomic scope" value="Bacteria"/>
</dbReference>
<reference evidence="4 5" key="1">
    <citation type="journal article" date="2011" name="Stand. Genomic Sci.">
        <title>Non-contiguous finished genome sequence and contextual data of the filamentous soil bacterium Ktedonobacter racemifer type strain (SOSP1-21).</title>
        <authorList>
            <person name="Chang Y.J."/>
            <person name="Land M."/>
            <person name="Hauser L."/>
            <person name="Chertkov O."/>
            <person name="Del Rio T.G."/>
            <person name="Nolan M."/>
            <person name="Copeland A."/>
            <person name="Tice H."/>
            <person name="Cheng J.F."/>
            <person name="Lucas S."/>
            <person name="Han C."/>
            <person name="Goodwin L."/>
            <person name="Pitluck S."/>
            <person name="Ivanova N."/>
            <person name="Ovchinikova G."/>
            <person name="Pati A."/>
            <person name="Chen A."/>
            <person name="Palaniappan K."/>
            <person name="Mavromatis K."/>
            <person name="Liolios K."/>
            <person name="Brettin T."/>
            <person name="Fiebig A."/>
            <person name="Rohde M."/>
            <person name="Abt B."/>
            <person name="Goker M."/>
            <person name="Detter J.C."/>
            <person name="Woyke T."/>
            <person name="Bristow J."/>
            <person name="Eisen J.A."/>
            <person name="Markowitz V."/>
            <person name="Hugenholtz P."/>
            <person name="Kyrpides N.C."/>
            <person name="Klenk H.P."/>
            <person name="Lapidus A."/>
        </authorList>
    </citation>
    <scope>NUCLEOTIDE SEQUENCE [LARGE SCALE GENOMIC DNA]</scope>
    <source>
        <strain evidence="5">DSM 44963</strain>
    </source>
</reference>
<dbReference type="Pfam" id="PF00072">
    <property type="entry name" value="Response_reg"/>
    <property type="match status" value="1"/>
</dbReference>
<comment type="caution">
    <text evidence="4">The sequence shown here is derived from an EMBL/GenBank/DDBJ whole genome shotgun (WGS) entry which is preliminary data.</text>
</comment>
<keyword evidence="1" id="KW-0597">Phosphoprotein</keyword>
<evidence type="ECO:0000256" key="1">
    <source>
        <dbReference type="ARBA" id="ARBA00022553"/>
    </source>
</evidence>
<dbReference type="PANTHER" id="PTHR44591">
    <property type="entry name" value="STRESS RESPONSE REGULATOR PROTEIN 1"/>
    <property type="match status" value="1"/>
</dbReference>